<name>A0A6G0YKF2_APHCR</name>
<keyword evidence="3" id="KW-1185">Reference proteome</keyword>
<gene>
    <name evidence="2" type="ORF">FWK35_00021918</name>
</gene>
<sequence length="334" mass="38813">MTNVFIITLRPILILCKFLGIINTSYCLESNGLLTKNKNSTYYSIFEFTKIILLMIFTYYIHKGLIFNEALFVYKFWAVVIASRISETWIIKLINGIIEFDQKLTSLPTYLKAHQLQRSFSKQCCNVIFICGFLYYIGTTLLLIYLWPTITMDFHGIFSYLIRVSAIVDFTVIISSFFFLRNLEYRFETLIDFWNCLPVELMAIPGECSNYDIAIMIDGIRLLHAELSDLLRIFSLGYGQILLVTLKRCLRTTYDAPVAKRFLLMIVANMGNLQNVILTMTIVVSASRVNEKVKSIYNIHKFTYLSIVSQKIDFLIFDPPKPIDHFGYYCKNLK</sequence>
<dbReference type="EMBL" id="VUJU01003611">
    <property type="protein sequence ID" value="KAF0757315.1"/>
    <property type="molecule type" value="Genomic_DNA"/>
</dbReference>
<feature type="transmembrane region" description="Helical" evidence="1">
    <location>
        <begin position="160"/>
        <end position="180"/>
    </location>
</feature>
<proteinExistence type="predicted"/>
<keyword evidence="1" id="KW-1133">Transmembrane helix</keyword>
<keyword evidence="1" id="KW-0812">Transmembrane</keyword>
<reference evidence="2 3" key="1">
    <citation type="submission" date="2019-08" db="EMBL/GenBank/DDBJ databases">
        <title>Whole genome of Aphis craccivora.</title>
        <authorList>
            <person name="Voronova N.V."/>
            <person name="Shulinski R.S."/>
            <person name="Bandarenka Y.V."/>
            <person name="Zhorov D.G."/>
            <person name="Warner D."/>
        </authorList>
    </citation>
    <scope>NUCLEOTIDE SEQUENCE [LARGE SCALE GENOMIC DNA]</scope>
    <source>
        <strain evidence="2">180601</strain>
        <tissue evidence="2">Whole Body</tissue>
    </source>
</reference>
<protein>
    <submittedName>
        <fullName evidence="2">Gustatory receptor</fullName>
    </submittedName>
</protein>
<comment type="caution">
    <text evidence="2">The sequence shown here is derived from an EMBL/GenBank/DDBJ whole genome shotgun (WGS) entry which is preliminary data.</text>
</comment>
<keyword evidence="1" id="KW-0472">Membrane</keyword>
<feature type="transmembrane region" description="Helical" evidence="1">
    <location>
        <begin position="40"/>
        <end position="62"/>
    </location>
</feature>
<feature type="transmembrane region" description="Helical" evidence="1">
    <location>
        <begin position="127"/>
        <end position="148"/>
    </location>
</feature>
<dbReference type="Proteomes" id="UP000478052">
    <property type="component" value="Unassembled WGS sequence"/>
</dbReference>
<organism evidence="2 3">
    <name type="scientific">Aphis craccivora</name>
    <name type="common">Cowpea aphid</name>
    <dbReference type="NCBI Taxonomy" id="307492"/>
    <lineage>
        <taxon>Eukaryota</taxon>
        <taxon>Metazoa</taxon>
        <taxon>Ecdysozoa</taxon>
        <taxon>Arthropoda</taxon>
        <taxon>Hexapoda</taxon>
        <taxon>Insecta</taxon>
        <taxon>Pterygota</taxon>
        <taxon>Neoptera</taxon>
        <taxon>Paraneoptera</taxon>
        <taxon>Hemiptera</taxon>
        <taxon>Sternorrhyncha</taxon>
        <taxon>Aphidomorpha</taxon>
        <taxon>Aphidoidea</taxon>
        <taxon>Aphididae</taxon>
        <taxon>Aphidini</taxon>
        <taxon>Aphis</taxon>
        <taxon>Aphis</taxon>
    </lineage>
</organism>
<keyword evidence="2" id="KW-0675">Receptor</keyword>
<accession>A0A6G0YKF2</accession>
<evidence type="ECO:0000256" key="1">
    <source>
        <dbReference type="SAM" id="Phobius"/>
    </source>
</evidence>
<evidence type="ECO:0000313" key="2">
    <source>
        <dbReference type="EMBL" id="KAF0757315.1"/>
    </source>
</evidence>
<feature type="non-terminal residue" evidence="2">
    <location>
        <position position="334"/>
    </location>
</feature>
<feature type="transmembrane region" description="Helical" evidence="1">
    <location>
        <begin position="74"/>
        <end position="94"/>
    </location>
</feature>
<evidence type="ECO:0000313" key="3">
    <source>
        <dbReference type="Proteomes" id="UP000478052"/>
    </source>
</evidence>
<feature type="transmembrane region" description="Helical" evidence="1">
    <location>
        <begin position="6"/>
        <end position="28"/>
    </location>
</feature>
<dbReference type="AlphaFoldDB" id="A0A6G0YKF2"/>